<dbReference type="EC" id="2.7.1.48" evidence="5"/>
<protein>
    <recommendedName>
        <fullName evidence="5">Uridine kinase</fullName>
        <ecNumber evidence="5">2.7.1.48</ecNumber>
    </recommendedName>
</protein>
<sequence length="204" mass="23616">MGVLLIGIAGGSASGKTTLARILKESFKDDVTILRLDYYYHDLDHFDVPEDEINFDHPNSFEIDLLIKHLNKLRNGEEIDRPVYSFKTNRRLDRTKVVKPSKILIVEGILSLYYLKLCEHYDLKIYVDTDCDIRLLRRITRDINERGRSLESVKKQYLSTVKPMHEQFVEPSKSRADIIIPHGGLNEIANDLLIEKIKGHLKVN</sequence>
<dbReference type="NCBIfam" id="TIGR00235">
    <property type="entry name" value="udk"/>
    <property type="match status" value="1"/>
</dbReference>
<dbReference type="CDD" id="cd02023">
    <property type="entry name" value="UMPK"/>
    <property type="match status" value="1"/>
</dbReference>
<comment type="catalytic activity">
    <reaction evidence="5">
        <text>cytidine + ATP = CMP + ADP + H(+)</text>
        <dbReference type="Rhea" id="RHEA:24674"/>
        <dbReference type="ChEBI" id="CHEBI:15378"/>
        <dbReference type="ChEBI" id="CHEBI:17562"/>
        <dbReference type="ChEBI" id="CHEBI:30616"/>
        <dbReference type="ChEBI" id="CHEBI:60377"/>
        <dbReference type="ChEBI" id="CHEBI:456216"/>
        <dbReference type="EC" id="2.7.1.48"/>
    </reaction>
</comment>
<evidence type="ECO:0000256" key="5">
    <source>
        <dbReference type="RuleBase" id="RU003825"/>
    </source>
</evidence>
<comment type="pathway">
    <text evidence="5">Pyrimidine metabolism; CTP biosynthesis via salvage pathway; CTP from cytidine: step 1/3.</text>
</comment>
<evidence type="ECO:0000256" key="4">
    <source>
        <dbReference type="ARBA" id="ARBA00022777"/>
    </source>
</evidence>
<accession>A0A931F5L1</accession>
<dbReference type="PRINTS" id="PR00988">
    <property type="entry name" value="URIDINKINASE"/>
</dbReference>
<dbReference type="RefSeq" id="WP_270452742.1">
    <property type="nucleotide sequence ID" value="NZ_JADPIE010000001.1"/>
</dbReference>
<dbReference type="GO" id="GO:0004849">
    <property type="term" value="F:uridine kinase activity"/>
    <property type="evidence" value="ECO:0007669"/>
    <property type="project" value="UniProtKB-EC"/>
</dbReference>
<comment type="caution">
    <text evidence="7">The sequence shown here is derived from an EMBL/GenBank/DDBJ whole genome shotgun (WGS) entry which is preliminary data.</text>
</comment>
<comment type="similarity">
    <text evidence="5">Belongs to the uridine kinase family.</text>
</comment>
<dbReference type="InterPro" id="IPR006083">
    <property type="entry name" value="PRK/URK"/>
</dbReference>
<keyword evidence="5" id="KW-0963">Cytoplasm</keyword>
<evidence type="ECO:0000256" key="2">
    <source>
        <dbReference type="ARBA" id="ARBA00022679"/>
    </source>
</evidence>
<dbReference type="AlphaFoldDB" id="A0A931F5L1"/>
<proteinExistence type="inferred from homology"/>
<evidence type="ECO:0000256" key="1">
    <source>
        <dbReference type="ARBA" id="ARBA00004690"/>
    </source>
</evidence>
<keyword evidence="2 5" id="KW-0808">Transferase</keyword>
<keyword evidence="4 5" id="KW-0418">Kinase</keyword>
<organism evidence="7 8">
    <name type="scientific">Halonatronomonas betaini</name>
    <dbReference type="NCBI Taxonomy" id="2778430"/>
    <lineage>
        <taxon>Bacteria</taxon>
        <taxon>Bacillati</taxon>
        <taxon>Bacillota</taxon>
        <taxon>Clostridia</taxon>
        <taxon>Halanaerobiales</taxon>
        <taxon>Halarsenatibacteraceae</taxon>
        <taxon>Halonatronomonas</taxon>
    </lineage>
</organism>
<feature type="domain" description="Phosphoribulokinase/uridine kinase" evidence="6">
    <location>
        <begin position="5"/>
        <end position="188"/>
    </location>
</feature>
<keyword evidence="5" id="KW-0067">ATP-binding</keyword>
<comment type="pathway">
    <text evidence="1 5">Pyrimidine metabolism; UMP biosynthesis via salvage pathway; UMP from uridine: step 1/1.</text>
</comment>
<dbReference type="PANTHER" id="PTHR10285">
    <property type="entry name" value="URIDINE KINASE"/>
    <property type="match status" value="1"/>
</dbReference>
<evidence type="ECO:0000259" key="6">
    <source>
        <dbReference type="Pfam" id="PF00485"/>
    </source>
</evidence>
<dbReference type="EMBL" id="JADPIE010000001">
    <property type="protein sequence ID" value="MBF8436000.1"/>
    <property type="molecule type" value="Genomic_DNA"/>
</dbReference>
<keyword evidence="3 5" id="KW-0547">Nucleotide-binding</keyword>
<dbReference type="Pfam" id="PF00485">
    <property type="entry name" value="PRK"/>
    <property type="match status" value="1"/>
</dbReference>
<evidence type="ECO:0000256" key="3">
    <source>
        <dbReference type="ARBA" id="ARBA00022741"/>
    </source>
</evidence>
<keyword evidence="8" id="KW-1185">Reference proteome</keyword>
<dbReference type="SUPFAM" id="SSF52540">
    <property type="entry name" value="P-loop containing nucleoside triphosphate hydrolases"/>
    <property type="match status" value="1"/>
</dbReference>
<dbReference type="GO" id="GO:0005524">
    <property type="term" value="F:ATP binding"/>
    <property type="evidence" value="ECO:0007669"/>
    <property type="project" value="UniProtKB-KW"/>
</dbReference>
<name>A0A931F5L1_9FIRM</name>
<dbReference type="GO" id="GO:0005737">
    <property type="term" value="C:cytoplasm"/>
    <property type="evidence" value="ECO:0007669"/>
    <property type="project" value="UniProtKB-SubCell"/>
</dbReference>
<dbReference type="InterPro" id="IPR027417">
    <property type="entry name" value="P-loop_NTPase"/>
</dbReference>
<evidence type="ECO:0000313" key="8">
    <source>
        <dbReference type="Proteomes" id="UP000621436"/>
    </source>
</evidence>
<dbReference type="Proteomes" id="UP000621436">
    <property type="component" value="Unassembled WGS sequence"/>
</dbReference>
<reference evidence="7" key="1">
    <citation type="submission" date="2020-11" db="EMBL/GenBank/DDBJ databases">
        <title>Halonatronomonas betainensis gen. nov., sp. nov. a novel haloalkaliphilic representative of the family Halanaerobiacae capable of betaine degradation.</title>
        <authorList>
            <person name="Boltyanskaya Y."/>
            <person name="Kevbrin V."/>
            <person name="Detkova E."/>
            <person name="Grouzdev D.S."/>
            <person name="Koziaeva V."/>
            <person name="Zhilina T."/>
        </authorList>
    </citation>
    <scope>NUCLEOTIDE SEQUENCE</scope>
    <source>
        <strain evidence="7">Z-7014</strain>
    </source>
</reference>
<comment type="subcellular location">
    <subcellularLocation>
        <location evidence="5">Cytoplasm</location>
    </subcellularLocation>
</comment>
<comment type="catalytic activity">
    <reaction evidence="5">
        <text>uridine + ATP = UMP + ADP + H(+)</text>
        <dbReference type="Rhea" id="RHEA:16825"/>
        <dbReference type="ChEBI" id="CHEBI:15378"/>
        <dbReference type="ChEBI" id="CHEBI:16704"/>
        <dbReference type="ChEBI" id="CHEBI:30616"/>
        <dbReference type="ChEBI" id="CHEBI:57865"/>
        <dbReference type="ChEBI" id="CHEBI:456216"/>
        <dbReference type="EC" id="2.7.1.48"/>
    </reaction>
</comment>
<gene>
    <name evidence="7" type="primary">udk</name>
    <name evidence="7" type="ORF">I0Q91_02810</name>
</gene>
<evidence type="ECO:0000313" key="7">
    <source>
        <dbReference type="EMBL" id="MBF8436000.1"/>
    </source>
</evidence>
<dbReference type="NCBIfam" id="NF004018">
    <property type="entry name" value="PRK05480.1"/>
    <property type="match status" value="1"/>
</dbReference>
<dbReference type="InterPro" id="IPR000764">
    <property type="entry name" value="Uridine_kinase-like"/>
</dbReference>
<dbReference type="Gene3D" id="3.40.50.300">
    <property type="entry name" value="P-loop containing nucleotide triphosphate hydrolases"/>
    <property type="match status" value="1"/>
</dbReference>